<feature type="domain" description="Histidine kinase/HSP90-like ATPase" evidence="2">
    <location>
        <begin position="464"/>
        <end position="567"/>
    </location>
</feature>
<dbReference type="Pfam" id="PF02518">
    <property type="entry name" value="HATPase_c"/>
    <property type="match status" value="1"/>
</dbReference>
<evidence type="ECO:0000313" key="4">
    <source>
        <dbReference type="Proteomes" id="UP000184386"/>
    </source>
</evidence>
<name>A0A1M6NP78_9FIRM</name>
<keyword evidence="3" id="KW-0808">Transferase</keyword>
<dbReference type="PANTHER" id="PTHR34220:SF7">
    <property type="entry name" value="SENSOR HISTIDINE KINASE YPDA"/>
    <property type="match status" value="1"/>
</dbReference>
<sequence length="571" mass="65340">MKKTHTNTLKTKFFLSMSLMVTIIVIILLGCILPIFYNQFLKQRTESSLNQLSYIKNQLNYYLFSMDNYSKMIITNEDVQKDALKYRDTPDKFTAKDKKNMQTVTRKFIQSIPYIHSASIYAPDLALTGTTAVASYPSSLESVLPCDSPKFLIRTKYSNITLRTPIQTLSQIRPFYDISSGSLLGYIEISIPEKEIAAIYRSNSSSTSRFFIVDRAGRVVSTDGSYALESEFTPFTALKSKVPTRFQISGNAICFTTYLESLDWYIINMVDLAEFYRPIYMILFITAAISFLCMAISLLVSRKISDTITKPLYHLITHIQKVKQGHWIPMNEKPDDTDIGLLFSEFDSMIIAQKQLTDQLLDSQKLKNKISLELLQQQVNPHFLYNTLDNICSLAELDEKENLIRIVMNLSKFYRGSLSSGNFLITIRDELEITRSYIRIMQVRYYNKFEFSIDCPEYLYSFSCLKLLLQPIVENSIYHGIKELSHKGIISIRVQAVGETILFQIQDNGPGIPPELKEEIWNYPEGHFGIKNIHERIRLHYGLEYGLSMENAPEGGLITTIAIPRQGGGPA</sequence>
<keyword evidence="4" id="KW-1185">Reference proteome</keyword>
<evidence type="ECO:0000259" key="2">
    <source>
        <dbReference type="SMART" id="SM00387"/>
    </source>
</evidence>
<accession>A0A1M6NP78</accession>
<evidence type="ECO:0000256" key="1">
    <source>
        <dbReference type="SAM" id="Phobius"/>
    </source>
</evidence>
<dbReference type="OrthoDB" id="9809348at2"/>
<keyword evidence="1" id="KW-0812">Transmembrane</keyword>
<dbReference type="GO" id="GO:0000155">
    <property type="term" value="F:phosphorelay sensor kinase activity"/>
    <property type="evidence" value="ECO:0007669"/>
    <property type="project" value="InterPro"/>
</dbReference>
<feature type="transmembrane region" description="Helical" evidence="1">
    <location>
        <begin position="13"/>
        <end position="37"/>
    </location>
</feature>
<dbReference type="PROSITE" id="PS51257">
    <property type="entry name" value="PROKAR_LIPOPROTEIN"/>
    <property type="match status" value="1"/>
</dbReference>
<dbReference type="GO" id="GO:0016020">
    <property type="term" value="C:membrane"/>
    <property type="evidence" value="ECO:0007669"/>
    <property type="project" value="InterPro"/>
</dbReference>
<dbReference type="Gene3D" id="3.30.565.10">
    <property type="entry name" value="Histidine kinase-like ATPase, C-terminal domain"/>
    <property type="match status" value="1"/>
</dbReference>
<dbReference type="SMART" id="SM00387">
    <property type="entry name" value="HATPase_c"/>
    <property type="match status" value="1"/>
</dbReference>
<reference evidence="3 4" key="1">
    <citation type="submission" date="2016-11" db="EMBL/GenBank/DDBJ databases">
        <authorList>
            <person name="Jaros S."/>
            <person name="Januszkiewicz K."/>
            <person name="Wedrychowicz H."/>
        </authorList>
    </citation>
    <scope>NUCLEOTIDE SEQUENCE [LARGE SCALE GENOMIC DNA]</scope>
    <source>
        <strain evidence="3 4">DSM 15929</strain>
    </source>
</reference>
<proteinExistence type="predicted"/>
<dbReference type="InterPro" id="IPR036890">
    <property type="entry name" value="HATPase_C_sf"/>
</dbReference>
<gene>
    <name evidence="3" type="ORF">SAMN02745136_01385</name>
</gene>
<dbReference type="InterPro" id="IPR010559">
    <property type="entry name" value="Sig_transdc_His_kin_internal"/>
</dbReference>
<dbReference type="PANTHER" id="PTHR34220">
    <property type="entry name" value="SENSOR HISTIDINE KINASE YPDA"/>
    <property type="match status" value="1"/>
</dbReference>
<dbReference type="InterPro" id="IPR050640">
    <property type="entry name" value="Bact_2-comp_sensor_kinase"/>
</dbReference>
<dbReference type="Gene3D" id="6.10.340.10">
    <property type="match status" value="1"/>
</dbReference>
<evidence type="ECO:0000313" key="3">
    <source>
        <dbReference type="EMBL" id="SHJ97468.1"/>
    </source>
</evidence>
<dbReference type="RefSeq" id="WP_084123962.1">
    <property type="nucleotide sequence ID" value="NZ_FRAC01000008.1"/>
</dbReference>
<dbReference type="SUPFAM" id="SSF55874">
    <property type="entry name" value="ATPase domain of HSP90 chaperone/DNA topoisomerase II/histidine kinase"/>
    <property type="match status" value="1"/>
</dbReference>
<organism evidence="3 4">
    <name type="scientific">Anaerocolumna jejuensis DSM 15929</name>
    <dbReference type="NCBI Taxonomy" id="1121322"/>
    <lineage>
        <taxon>Bacteria</taxon>
        <taxon>Bacillati</taxon>
        <taxon>Bacillota</taxon>
        <taxon>Clostridia</taxon>
        <taxon>Lachnospirales</taxon>
        <taxon>Lachnospiraceae</taxon>
        <taxon>Anaerocolumna</taxon>
    </lineage>
</organism>
<keyword evidence="3" id="KW-0418">Kinase</keyword>
<keyword evidence="1" id="KW-0472">Membrane</keyword>
<dbReference type="EMBL" id="FRAC01000008">
    <property type="protein sequence ID" value="SHJ97468.1"/>
    <property type="molecule type" value="Genomic_DNA"/>
</dbReference>
<dbReference type="InterPro" id="IPR003594">
    <property type="entry name" value="HATPase_dom"/>
</dbReference>
<dbReference type="Proteomes" id="UP000184386">
    <property type="component" value="Unassembled WGS sequence"/>
</dbReference>
<keyword evidence="1" id="KW-1133">Transmembrane helix</keyword>
<dbReference type="AlphaFoldDB" id="A0A1M6NP78"/>
<feature type="transmembrane region" description="Helical" evidence="1">
    <location>
        <begin position="279"/>
        <end position="300"/>
    </location>
</feature>
<protein>
    <submittedName>
        <fullName evidence="3">Histidine kinase-, DNA gyrase B-, and HSP90-like ATPase</fullName>
    </submittedName>
</protein>
<dbReference type="Pfam" id="PF06580">
    <property type="entry name" value="His_kinase"/>
    <property type="match status" value="1"/>
</dbReference>
<dbReference type="STRING" id="1121322.SAMN02745136_01385"/>